<dbReference type="Proteomes" id="UP001595191">
    <property type="component" value="Unassembled WGS sequence"/>
</dbReference>
<dbReference type="EMBL" id="JBHFPV010000002">
    <property type="protein sequence ID" value="MFH6604136.1"/>
    <property type="molecule type" value="Genomic_DNA"/>
</dbReference>
<reference evidence="1" key="1">
    <citation type="submission" date="2024-09" db="EMBL/GenBank/DDBJ databases">
        <authorList>
            <person name="Liu J."/>
        </authorList>
    </citation>
    <scope>NUCLEOTIDE SEQUENCE</scope>
    <source>
        <strain evidence="1">NBU2967</strain>
    </source>
</reference>
<sequence>MKKIVFAIATLASFWANAQADEKMAVQKTVEDFFEAFHAQDSVKIRALTAKDITLQSIGTNKAGKTQLRIDDFDAFLNGIVGIPKERKFQEKINSYSIQVDGPMANAWTEYEFWIDGKLSHCGVNSFQMIDEGDGWKIIYLIDTRRREGCGSP</sequence>
<evidence type="ECO:0000313" key="1">
    <source>
        <dbReference type="EMBL" id="MFH6604136.1"/>
    </source>
</evidence>
<name>A0ACC7LLL1_9FLAO</name>
<organism evidence="1 2">
    <name type="scientific">Meishania litoralis</name>
    <dbReference type="NCBI Taxonomy" id="3434685"/>
    <lineage>
        <taxon>Bacteria</taxon>
        <taxon>Pseudomonadati</taxon>
        <taxon>Bacteroidota</taxon>
        <taxon>Flavobacteriia</taxon>
        <taxon>Flavobacteriales</taxon>
        <taxon>Flavobacteriaceae</taxon>
        <taxon>Meishania</taxon>
    </lineage>
</organism>
<protein>
    <submittedName>
        <fullName evidence="1">Nuclear transport factor 2 family protein</fullName>
    </submittedName>
</protein>
<evidence type="ECO:0000313" key="2">
    <source>
        <dbReference type="Proteomes" id="UP001595191"/>
    </source>
</evidence>
<accession>A0ACC7LLL1</accession>
<gene>
    <name evidence="1" type="ORF">ACEZ3G_11655</name>
</gene>
<keyword evidence="2" id="KW-1185">Reference proteome</keyword>
<comment type="caution">
    <text evidence="1">The sequence shown here is derived from an EMBL/GenBank/DDBJ whole genome shotgun (WGS) entry which is preliminary data.</text>
</comment>
<proteinExistence type="predicted"/>